<gene>
    <name evidence="4" type="ORF">DWY77_10160</name>
</gene>
<dbReference type="PANTHER" id="PTHR39427">
    <property type="match status" value="1"/>
</dbReference>
<feature type="domain" description="PTS EIIB type-5" evidence="3">
    <location>
        <begin position="1"/>
        <end position="193"/>
    </location>
</feature>
<dbReference type="PROSITE" id="PS51102">
    <property type="entry name" value="PTS_EIIB_TYPE_5"/>
    <property type="match status" value="1"/>
</dbReference>
<dbReference type="Proteomes" id="UP000286147">
    <property type="component" value="Unassembled WGS sequence"/>
</dbReference>
<dbReference type="EMBL" id="QRTP01000033">
    <property type="protein sequence ID" value="RGQ78843.1"/>
    <property type="molecule type" value="Genomic_DNA"/>
</dbReference>
<dbReference type="GO" id="GO:0008982">
    <property type="term" value="F:protein-N(PI)-phosphohistidine-sugar phosphotransferase activity"/>
    <property type="evidence" value="ECO:0007669"/>
    <property type="project" value="InterPro"/>
</dbReference>
<comment type="caution">
    <text evidence="4">The sequence shown here is derived from an EMBL/GenBank/DDBJ whole genome shotgun (WGS) entry which is preliminary data.</text>
</comment>
<evidence type="ECO:0000259" key="3">
    <source>
        <dbReference type="PROSITE" id="PS51102"/>
    </source>
</evidence>
<protein>
    <submittedName>
        <fullName evidence="4">PTS sorbitol transporter subunit IIB</fullName>
    </submittedName>
</protein>
<feature type="transmembrane region" description="Helical" evidence="2">
    <location>
        <begin position="232"/>
        <end position="260"/>
    </location>
</feature>
<proteinExistence type="predicted"/>
<keyword evidence="2" id="KW-0812">Transmembrane</keyword>
<name>A0A412CCL8_9FIRM</name>
<organism evidence="4 5">
    <name type="scientific">Megamonas rupellensis</name>
    <dbReference type="NCBI Taxonomy" id="491921"/>
    <lineage>
        <taxon>Bacteria</taxon>
        <taxon>Bacillati</taxon>
        <taxon>Bacillota</taxon>
        <taxon>Negativicutes</taxon>
        <taxon>Selenomonadales</taxon>
        <taxon>Selenomonadaceae</taxon>
        <taxon>Megamonas</taxon>
    </lineage>
</organism>
<dbReference type="PANTHER" id="PTHR39427:SF1">
    <property type="entry name" value="PTS SYSTEM GLUCITOL_SORBITOL-SPECIFIC EIIB COMPONENT"/>
    <property type="match status" value="1"/>
</dbReference>
<accession>A0A412CCL8</accession>
<feature type="modified residue" description="Phosphocysteine; by EIIA" evidence="1">
    <location>
        <position position="72"/>
    </location>
</feature>
<keyword evidence="2" id="KW-0472">Membrane</keyword>
<evidence type="ECO:0000256" key="1">
    <source>
        <dbReference type="PROSITE-ProRule" id="PRU00425"/>
    </source>
</evidence>
<feature type="transmembrane region" description="Helical" evidence="2">
    <location>
        <begin position="311"/>
        <end position="333"/>
    </location>
</feature>
<evidence type="ECO:0000256" key="2">
    <source>
        <dbReference type="SAM" id="Phobius"/>
    </source>
</evidence>
<dbReference type="InterPro" id="IPR011638">
    <property type="entry name" value="PTS_EIIBC_GUT_C"/>
</dbReference>
<dbReference type="Pfam" id="PF03612">
    <property type="entry name" value="EIIBC-GUT_N"/>
    <property type="match status" value="1"/>
</dbReference>
<dbReference type="InterPro" id="IPR004702">
    <property type="entry name" value="PTS_sorb_EIIBC"/>
</dbReference>
<dbReference type="GO" id="GO:0009401">
    <property type="term" value="P:phosphoenolpyruvate-dependent sugar phosphotransferase system"/>
    <property type="evidence" value="ECO:0007669"/>
    <property type="project" value="InterPro"/>
</dbReference>
<evidence type="ECO:0000313" key="4">
    <source>
        <dbReference type="EMBL" id="RGQ78843.1"/>
    </source>
</evidence>
<dbReference type="Pfam" id="PF07663">
    <property type="entry name" value="EIIBC-GUT_C"/>
    <property type="match status" value="1"/>
</dbReference>
<dbReference type="GO" id="GO:0005886">
    <property type="term" value="C:plasma membrane"/>
    <property type="evidence" value="ECO:0007669"/>
    <property type="project" value="TreeGrafter"/>
</dbReference>
<dbReference type="InterPro" id="IPR011618">
    <property type="entry name" value="PTS_EIIBC_GUT_N"/>
</dbReference>
<keyword evidence="2" id="KW-1133">Transmembrane helix</keyword>
<reference evidence="4 5" key="1">
    <citation type="submission" date="2018-08" db="EMBL/GenBank/DDBJ databases">
        <title>A genome reference for cultivated species of the human gut microbiota.</title>
        <authorList>
            <person name="Zou Y."/>
            <person name="Xue W."/>
            <person name="Luo G."/>
        </authorList>
    </citation>
    <scope>NUCLEOTIDE SEQUENCE [LARGE SCALE GENOMIC DNA]</scope>
    <source>
        <strain evidence="4 5">AF27-12</strain>
    </source>
</reference>
<dbReference type="AlphaFoldDB" id="A0A412CCL8"/>
<evidence type="ECO:0000313" key="5">
    <source>
        <dbReference type="Proteomes" id="UP000286147"/>
    </source>
</evidence>
<sequence length="334" mass="34648">MYRAITITRGSAGWGGPLTIKPTEKCYKVISVTGGGIHPVATKIAEMTGGEAVDGFSTGVPDDEVMIAVVDCGGTARCGVYPKKKIFTVNLTAVGKSGPLAKFITEDLYVSDVTENCLKYADENAVITQKVSESSDSQKAPKTKAQARAELAEMNAGKKKNIITRMGIGVGAIVNKFYQAGRETIEMVIKNILPFMAFVSMILGIISASGIGDVIANTISPLASTLPGMIGISIICALPFISPVLGPGAVIAQVVGSLLGVQIGLGNIPPQYALPALFAINAQVGADFVPVGLSLGEAEPETIELGVPAVLYSRLITGPVAVLIAYVFSIGLYA</sequence>
<dbReference type="RefSeq" id="WP_018999631.1">
    <property type="nucleotide sequence ID" value="NZ_QRTP01000033.1"/>
</dbReference>
<feature type="transmembrane region" description="Helical" evidence="2">
    <location>
        <begin position="192"/>
        <end position="212"/>
    </location>
</feature>